<dbReference type="EMBL" id="JAHRHJ020000008">
    <property type="protein sequence ID" value="KAH9303709.1"/>
    <property type="molecule type" value="Genomic_DNA"/>
</dbReference>
<gene>
    <name evidence="1" type="ORF">KI387_008113</name>
</gene>
<evidence type="ECO:0000313" key="2">
    <source>
        <dbReference type="Proteomes" id="UP000824469"/>
    </source>
</evidence>
<name>A0AA38CWY4_TAXCH</name>
<sequence length="68" mass="7328">LIGQIHDVVGIGVQQTGVTDNSKGKVSTKIRIIIKSAMIIMRGTIKEDMVEVEDTMVDSGVMVVVVDE</sequence>
<comment type="caution">
    <text evidence="1">The sequence shown here is derived from an EMBL/GenBank/DDBJ whole genome shotgun (WGS) entry which is preliminary data.</text>
</comment>
<dbReference type="AlphaFoldDB" id="A0AA38CWY4"/>
<feature type="non-terminal residue" evidence="1">
    <location>
        <position position="1"/>
    </location>
</feature>
<feature type="non-terminal residue" evidence="1">
    <location>
        <position position="68"/>
    </location>
</feature>
<organism evidence="1 2">
    <name type="scientific">Taxus chinensis</name>
    <name type="common">Chinese yew</name>
    <name type="synonym">Taxus wallichiana var. chinensis</name>
    <dbReference type="NCBI Taxonomy" id="29808"/>
    <lineage>
        <taxon>Eukaryota</taxon>
        <taxon>Viridiplantae</taxon>
        <taxon>Streptophyta</taxon>
        <taxon>Embryophyta</taxon>
        <taxon>Tracheophyta</taxon>
        <taxon>Spermatophyta</taxon>
        <taxon>Pinopsida</taxon>
        <taxon>Pinidae</taxon>
        <taxon>Conifers II</taxon>
        <taxon>Cupressales</taxon>
        <taxon>Taxaceae</taxon>
        <taxon>Taxus</taxon>
    </lineage>
</organism>
<keyword evidence="2" id="KW-1185">Reference proteome</keyword>
<reference evidence="1 2" key="1">
    <citation type="journal article" date="2021" name="Nat. Plants">
        <title>The Taxus genome provides insights into paclitaxel biosynthesis.</title>
        <authorList>
            <person name="Xiong X."/>
            <person name="Gou J."/>
            <person name="Liao Q."/>
            <person name="Li Y."/>
            <person name="Zhou Q."/>
            <person name="Bi G."/>
            <person name="Li C."/>
            <person name="Du R."/>
            <person name="Wang X."/>
            <person name="Sun T."/>
            <person name="Guo L."/>
            <person name="Liang H."/>
            <person name="Lu P."/>
            <person name="Wu Y."/>
            <person name="Zhang Z."/>
            <person name="Ro D.K."/>
            <person name="Shang Y."/>
            <person name="Huang S."/>
            <person name="Yan J."/>
        </authorList>
    </citation>
    <scope>NUCLEOTIDE SEQUENCE [LARGE SCALE GENOMIC DNA]</scope>
    <source>
        <strain evidence="1">Ta-2019</strain>
    </source>
</reference>
<protein>
    <submittedName>
        <fullName evidence="1">Uncharacterized protein</fullName>
    </submittedName>
</protein>
<accession>A0AA38CWY4</accession>
<evidence type="ECO:0000313" key="1">
    <source>
        <dbReference type="EMBL" id="KAH9303709.1"/>
    </source>
</evidence>
<dbReference type="Proteomes" id="UP000824469">
    <property type="component" value="Unassembled WGS sequence"/>
</dbReference>
<proteinExistence type="predicted"/>